<evidence type="ECO:0000256" key="4">
    <source>
        <dbReference type="ARBA" id="ARBA00022833"/>
    </source>
</evidence>
<comment type="similarity">
    <text evidence="6">Belongs to the FAN1 family.</text>
</comment>
<dbReference type="EMBL" id="JAVXUO010000579">
    <property type="protein sequence ID" value="KAK2991081.1"/>
    <property type="molecule type" value="Genomic_DNA"/>
</dbReference>
<gene>
    <name evidence="8" type="ORF">RJ640_022467</name>
</gene>
<keyword evidence="4" id="KW-0862">Zinc</keyword>
<evidence type="ECO:0000256" key="6">
    <source>
        <dbReference type="RuleBase" id="RU365033"/>
    </source>
</evidence>
<proteinExistence type="inferred from homology"/>
<evidence type="ECO:0000259" key="7">
    <source>
        <dbReference type="SMART" id="SM00734"/>
    </source>
</evidence>
<keyword evidence="6" id="KW-0464">Manganese</keyword>
<dbReference type="PANTHER" id="PTHR15749">
    <property type="entry name" value="FANCONI-ASSOCIATED NUCLEASE 1"/>
    <property type="match status" value="1"/>
</dbReference>
<dbReference type="SMART" id="SM00734">
    <property type="entry name" value="ZnF_Rad18"/>
    <property type="match status" value="1"/>
</dbReference>
<keyword evidence="6" id="KW-0460">Magnesium</keyword>
<dbReference type="InterPro" id="IPR033315">
    <property type="entry name" value="Fan1-like"/>
</dbReference>
<evidence type="ECO:0000313" key="9">
    <source>
        <dbReference type="Proteomes" id="UP001187471"/>
    </source>
</evidence>
<keyword evidence="2 6" id="KW-0227">DNA damage</keyword>
<dbReference type="EC" id="3.1.4.1" evidence="6"/>
<keyword evidence="5 6" id="KW-0234">DNA repair</keyword>
<evidence type="ECO:0000313" key="8">
    <source>
        <dbReference type="EMBL" id="KAK2991081.1"/>
    </source>
</evidence>
<dbReference type="GO" id="GO:0008270">
    <property type="term" value="F:zinc ion binding"/>
    <property type="evidence" value="ECO:0007669"/>
    <property type="project" value="UniProtKB-KW"/>
</dbReference>
<comment type="cofactor">
    <cofactor evidence="6">
        <name>Mg(2+)</name>
        <dbReference type="ChEBI" id="CHEBI:18420"/>
    </cofactor>
    <cofactor evidence="6">
        <name>Mn(2+)</name>
        <dbReference type="ChEBI" id="CHEBI:29035"/>
    </cofactor>
</comment>
<keyword evidence="9" id="KW-1185">Reference proteome</keyword>
<dbReference type="PANTHER" id="PTHR15749:SF4">
    <property type="entry name" value="FANCONI-ASSOCIATED NUCLEASE 1"/>
    <property type="match status" value="1"/>
</dbReference>
<keyword evidence="6" id="KW-0378">Hydrolase</keyword>
<dbReference type="GO" id="GO:0070336">
    <property type="term" value="F:flap-structured DNA binding"/>
    <property type="evidence" value="ECO:0007669"/>
    <property type="project" value="TreeGrafter"/>
</dbReference>
<dbReference type="Proteomes" id="UP001187471">
    <property type="component" value="Unassembled WGS sequence"/>
</dbReference>
<sequence>MAEMIYTDHVHARSICYGPGFIGCGLGVVLPTSHTRALALRHAIGNATLQRTPGLVVEHSTLNLCKDGNAESASVVGAEQSQWQHDKDAVEMSSPNWVTCPVCGDKVEGQDSTINSHLGTADACLARGAKRKLSQRTLLQLNFCSRSKVEVHSTESVDIGANMVQTSLENDPGGDISNICFHFGAKEDEIVPHKSPLNTTYVEHKDGSGENVGGGNLNSRDESSLLLPKTEMPKNDVAECVEEISGLFLATFIVGRRFADEVELSPGASVSLLRDPTNSKDHNAIKGCITSVPERGLAVVPLEVVCRNKISFSEIESDDLQDFRFLWKQAFHVVESARPYLPSMVKCQQNFVLLMQEVLGTNAHLFTFDEKTFLGPWFRMGNISYSDLFDCKQVVKELSGYILLVHSVDELQKDDLEEFMNMLTVGELCDILCAINKDLLASDDYISREYCGDKYWPDSSNMYPLLRVKVDFQLKFFELLQNKHTVTEYTTKFNRLVSDLQVNLVPETQPWFQKARFDCFPSFIIWKRIMPIPTESGFRKYRSLYSHIFQSRVPCLACSEAFLPKWRTGSVSIFTC</sequence>
<evidence type="ECO:0000256" key="5">
    <source>
        <dbReference type="ARBA" id="ARBA00023204"/>
    </source>
</evidence>
<dbReference type="InterPro" id="IPR006642">
    <property type="entry name" value="Rad18_UBZ4"/>
</dbReference>
<protein>
    <recommendedName>
        <fullName evidence="6">Fanconi-associated nuclease</fullName>
        <ecNumber evidence="6">3.1.4.1</ecNumber>
    </recommendedName>
</protein>
<comment type="function">
    <text evidence="6">Nuclease required for the repair of DNA interstrand cross-links (ICL). Acts as a 5'-3' exonuclease that anchors at a cut end of DNA and cleaves DNA successively at every third nucleotide, allowing to excise an ICL from one strand through flanking incisions.</text>
</comment>
<evidence type="ECO:0000256" key="1">
    <source>
        <dbReference type="ARBA" id="ARBA00022723"/>
    </source>
</evidence>
<keyword evidence="6" id="KW-0539">Nucleus</keyword>
<comment type="catalytic activity">
    <reaction evidence="6">
        <text>Hydrolytically removes 5'-nucleotides successively from the 3'-hydroxy termini of 3'-hydroxy-terminated oligonucleotides.</text>
        <dbReference type="EC" id="3.1.4.1"/>
    </reaction>
</comment>
<organism evidence="8 9">
    <name type="scientific">Escallonia rubra</name>
    <dbReference type="NCBI Taxonomy" id="112253"/>
    <lineage>
        <taxon>Eukaryota</taxon>
        <taxon>Viridiplantae</taxon>
        <taxon>Streptophyta</taxon>
        <taxon>Embryophyta</taxon>
        <taxon>Tracheophyta</taxon>
        <taxon>Spermatophyta</taxon>
        <taxon>Magnoliopsida</taxon>
        <taxon>eudicotyledons</taxon>
        <taxon>Gunneridae</taxon>
        <taxon>Pentapetalae</taxon>
        <taxon>asterids</taxon>
        <taxon>campanulids</taxon>
        <taxon>Escalloniales</taxon>
        <taxon>Escalloniaceae</taxon>
        <taxon>Escallonia</taxon>
    </lineage>
</organism>
<evidence type="ECO:0000256" key="2">
    <source>
        <dbReference type="ARBA" id="ARBA00022763"/>
    </source>
</evidence>
<keyword evidence="1 6" id="KW-0479">Metal-binding</keyword>
<evidence type="ECO:0000256" key="3">
    <source>
        <dbReference type="ARBA" id="ARBA00022771"/>
    </source>
</evidence>
<dbReference type="GO" id="GO:0017108">
    <property type="term" value="F:5'-flap endonuclease activity"/>
    <property type="evidence" value="ECO:0007669"/>
    <property type="project" value="TreeGrafter"/>
</dbReference>
<dbReference type="GO" id="GO:0008409">
    <property type="term" value="F:5'-3' exonuclease activity"/>
    <property type="evidence" value="ECO:0007669"/>
    <property type="project" value="TreeGrafter"/>
</dbReference>
<reference evidence="8" key="1">
    <citation type="submission" date="2022-12" db="EMBL/GenBank/DDBJ databases">
        <title>Draft genome assemblies for two species of Escallonia (Escalloniales).</title>
        <authorList>
            <person name="Chanderbali A."/>
            <person name="Dervinis C."/>
            <person name="Anghel I."/>
            <person name="Soltis D."/>
            <person name="Soltis P."/>
            <person name="Zapata F."/>
        </authorList>
    </citation>
    <scope>NUCLEOTIDE SEQUENCE</scope>
    <source>
        <strain evidence="8">UCBG92.1500</strain>
        <tissue evidence="8">Leaf</tissue>
    </source>
</reference>
<keyword evidence="3" id="KW-0863">Zinc-finger</keyword>
<dbReference type="GO" id="GO:0004528">
    <property type="term" value="F:phosphodiesterase I activity"/>
    <property type="evidence" value="ECO:0007669"/>
    <property type="project" value="UniProtKB-EC"/>
</dbReference>
<keyword evidence="6" id="KW-0540">Nuclease</keyword>
<dbReference type="GO" id="GO:0005634">
    <property type="term" value="C:nucleus"/>
    <property type="evidence" value="ECO:0007669"/>
    <property type="project" value="UniProtKB-SubCell"/>
</dbReference>
<dbReference type="AlphaFoldDB" id="A0AA88UQY2"/>
<feature type="domain" description="UBZ4-type" evidence="7">
    <location>
        <begin position="97"/>
        <end position="125"/>
    </location>
</feature>
<comment type="caution">
    <text evidence="8">The sequence shown here is derived from an EMBL/GenBank/DDBJ whole genome shotgun (WGS) entry which is preliminary data.</text>
</comment>
<comment type="subcellular location">
    <subcellularLocation>
        <location evidence="6">Nucleus</location>
    </subcellularLocation>
</comment>
<accession>A0AA88UQY2</accession>
<dbReference type="GO" id="GO:0036297">
    <property type="term" value="P:interstrand cross-link repair"/>
    <property type="evidence" value="ECO:0007669"/>
    <property type="project" value="InterPro"/>
</dbReference>
<dbReference type="Gene3D" id="3.30.70.2330">
    <property type="match status" value="1"/>
</dbReference>
<name>A0AA88UQY2_9ASTE</name>